<keyword evidence="8" id="KW-0472">Membrane</keyword>
<keyword evidence="3 8" id="KW-0813">Transport</keyword>
<feature type="compositionally biased region" description="Polar residues" evidence="9">
    <location>
        <begin position="453"/>
        <end position="501"/>
    </location>
</feature>
<dbReference type="Pfam" id="PF04758">
    <property type="entry name" value="Ribosomal_S30"/>
    <property type="match status" value="1"/>
</dbReference>
<evidence type="ECO:0000256" key="1">
    <source>
        <dbReference type="ARBA" id="ARBA00004240"/>
    </source>
</evidence>
<evidence type="ECO:0000256" key="5">
    <source>
        <dbReference type="ARBA" id="ARBA00022892"/>
    </source>
</evidence>
<proteinExistence type="inferred from homology"/>
<dbReference type="PANTHER" id="PTHR13402:SF6">
    <property type="entry name" value="SECRETORY 16, ISOFORM I"/>
    <property type="match status" value="1"/>
</dbReference>
<reference evidence="12 13" key="1">
    <citation type="submission" date="2019-04" db="EMBL/GenBank/DDBJ databases">
        <title>An improved genome assembly and genetic linkage map for asparagus bean, Vigna unguiculata ssp. sesquipedialis.</title>
        <authorList>
            <person name="Xia Q."/>
            <person name="Zhang R."/>
            <person name="Dong Y."/>
        </authorList>
    </citation>
    <scope>NUCLEOTIDE SEQUENCE [LARGE SCALE GENOMIC DNA]</scope>
    <source>
        <tissue evidence="12">Leaf</tissue>
    </source>
</reference>
<feature type="compositionally biased region" description="Basic and acidic residues" evidence="9">
    <location>
        <begin position="16"/>
        <end position="33"/>
    </location>
</feature>
<keyword evidence="8" id="KW-0653">Protein transport</keyword>
<feature type="compositionally biased region" description="Polar residues" evidence="9">
    <location>
        <begin position="176"/>
        <end position="186"/>
    </location>
</feature>
<dbReference type="InterPro" id="IPR006846">
    <property type="entry name" value="Ribosomal_eS30"/>
</dbReference>
<feature type="compositionally biased region" description="Basic and acidic residues" evidence="9">
    <location>
        <begin position="385"/>
        <end position="400"/>
    </location>
</feature>
<feature type="region of interest" description="Disordered" evidence="9">
    <location>
        <begin position="1179"/>
        <end position="1202"/>
    </location>
</feature>
<feature type="region of interest" description="Disordered" evidence="9">
    <location>
        <begin position="1133"/>
        <end position="1155"/>
    </location>
</feature>
<dbReference type="Proteomes" id="UP000501690">
    <property type="component" value="Linkage Group LG2"/>
</dbReference>
<feature type="domain" description="Sec16 central conserved" evidence="11">
    <location>
        <begin position="519"/>
        <end position="640"/>
    </location>
</feature>
<feature type="region of interest" description="Disordered" evidence="9">
    <location>
        <begin position="1248"/>
        <end position="1283"/>
    </location>
</feature>
<dbReference type="GO" id="GO:0070971">
    <property type="term" value="C:endoplasmic reticulum exit site"/>
    <property type="evidence" value="ECO:0007669"/>
    <property type="project" value="TreeGrafter"/>
</dbReference>
<feature type="domain" description="Sec16 Sec23-binding" evidence="10">
    <location>
        <begin position="703"/>
        <end position="964"/>
    </location>
</feature>
<gene>
    <name evidence="12" type="ORF">DEO72_LG2g1619</name>
</gene>
<dbReference type="Gene3D" id="1.25.40.1030">
    <property type="match status" value="1"/>
</dbReference>
<keyword evidence="5 8" id="KW-0931">ER-Golgi transport</keyword>
<evidence type="ECO:0000259" key="10">
    <source>
        <dbReference type="Pfam" id="PF12931"/>
    </source>
</evidence>
<dbReference type="GO" id="GO:0016192">
    <property type="term" value="P:vesicle-mediated transport"/>
    <property type="evidence" value="ECO:0007669"/>
    <property type="project" value="UniProtKB-KW"/>
</dbReference>
<feature type="compositionally biased region" description="Polar residues" evidence="9">
    <location>
        <begin position="1013"/>
        <end position="1032"/>
    </location>
</feature>
<feature type="region of interest" description="Disordered" evidence="9">
    <location>
        <begin position="453"/>
        <end position="517"/>
    </location>
</feature>
<keyword evidence="8" id="KW-0333">Golgi apparatus</keyword>
<organism evidence="12 13">
    <name type="scientific">Vigna unguiculata</name>
    <name type="common">Cowpea</name>
    <dbReference type="NCBI Taxonomy" id="3917"/>
    <lineage>
        <taxon>Eukaryota</taxon>
        <taxon>Viridiplantae</taxon>
        <taxon>Streptophyta</taxon>
        <taxon>Embryophyta</taxon>
        <taxon>Tracheophyta</taxon>
        <taxon>Spermatophyta</taxon>
        <taxon>Magnoliopsida</taxon>
        <taxon>eudicotyledons</taxon>
        <taxon>Gunneridae</taxon>
        <taxon>Pentapetalae</taxon>
        <taxon>rosids</taxon>
        <taxon>fabids</taxon>
        <taxon>Fabales</taxon>
        <taxon>Fabaceae</taxon>
        <taxon>Papilionoideae</taxon>
        <taxon>50 kb inversion clade</taxon>
        <taxon>NPAAA clade</taxon>
        <taxon>indigoferoid/millettioid clade</taxon>
        <taxon>Phaseoleae</taxon>
        <taxon>Vigna</taxon>
    </lineage>
</organism>
<dbReference type="GO" id="GO:0000139">
    <property type="term" value="C:Golgi membrane"/>
    <property type="evidence" value="ECO:0007669"/>
    <property type="project" value="UniProtKB-SubCell"/>
</dbReference>
<feature type="compositionally biased region" description="Basic and acidic residues" evidence="9">
    <location>
        <begin position="54"/>
        <end position="69"/>
    </location>
</feature>
<dbReference type="GO" id="GO:0007030">
    <property type="term" value="P:Golgi organization"/>
    <property type="evidence" value="ECO:0007669"/>
    <property type="project" value="TreeGrafter"/>
</dbReference>
<feature type="region of interest" description="Disordered" evidence="9">
    <location>
        <begin position="54"/>
        <end position="120"/>
    </location>
</feature>
<evidence type="ECO:0000256" key="6">
    <source>
        <dbReference type="ARBA" id="ARBA00022980"/>
    </source>
</evidence>
<feature type="compositionally biased region" description="Low complexity" evidence="9">
    <location>
        <begin position="81"/>
        <end position="94"/>
    </location>
</feature>
<feature type="region of interest" description="Disordered" evidence="9">
    <location>
        <begin position="352"/>
        <end position="422"/>
    </location>
</feature>
<evidence type="ECO:0000313" key="12">
    <source>
        <dbReference type="EMBL" id="QCD81294.1"/>
    </source>
</evidence>
<dbReference type="GO" id="GO:0005840">
    <property type="term" value="C:ribosome"/>
    <property type="evidence" value="ECO:0007669"/>
    <property type="project" value="UniProtKB-KW"/>
</dbReference>
<feature type="region of interest" description="Disordered" evidence="9">
    <location>
        <begin position="990"/>
        <end position="1090"/>
    </location>
</feature>
<evidence type="ECO:0000256" key="8">
    <source>
        <dbReference type="RuleBase" id="RU364101"/>
    </source>
</evidence>
<feature type="compositionally biased region" description="Polar residues" evidence="9">
    <location>
        <begin position="106"/>
        <end position="120"/>
    </location>
</feature>
<dbReference type="Pfam" id="PF12932">
    <property type="entry name" value="Sec16"/>
    <property type="match status" value="1"/>
</dbReference>
<evidence type="ECO:0000256" key="7">
    <source>
        <dbReference type="ARBA" id="ARBA00023274"/>
    </source>
</evidence>
<dbReference type="EMBL" id="CP039346">
    <property type="protein sequence ID" value="QCD81294.1"/>
    <property type="molecule type" value="Genomic_DNA"/>
</dbReference>
<evidence type="ECO:0000256" key="2">
    <source>
        <dbReference type="ARBA" id="ARBA00005927"/>
    </source>
</evidence>
<dbReference type="CDD" id="cd09233">
    <property type="entry name" value="ACE1-Sec16-like"/>
    <property type="match status" value="1"/>
</dbReference>
<dbReference type="GO" id="GO:0006412">
    <property type="term" value="P:translation"/>
    <property type="evidence" value="ECO:0007669"/>
    <property type="project" value="InterPro"/>
</dbReference>
<keyword evidence="7" id="KW-0687">Ribonucleoprotein</keyword>
<keyword evidence="13" id="KW-1185">Reference proteome</keyword>
<feature type="region of interest" description="Disordered" evidence="9">
    <location>
        <begin position="1"/>
        <end position="38"/>
    </location>
</feature>
<dbReference type="InterPro" id="IPR024298">
    <property type="entry name" value="Sec16_Sec23-bd"/>
</dbReference>
<dbReference type="GO" id="GO:0012507">
    <property type="term" value="C:ER to Golgi transport vesicle membrane"/>
    <property type="evidence" value="ECO:0007669"/>
    <property type="project" value="TreeGrafter"/>
</dbReference>
<feature type="compositionally biased region" description="Low complexity" evidence="9">
    <location>
        <begin position="1080"/>
        <end position="1090"/>
    </location>
</feature>
<protein>
    <recommendedName>
        <fullName evidence="8">Protein transport protein sec16</fullName>
    </recommendedName>
</protein>
<feature type="compositionally biased region" description="Basic and acidic residues" evidence="9">
    <location>
        <begin position="164"/>
        <end position="175"/>
    </location>
</feature>
<evidence type="ECO:0000259" key="11">
    <source>
        <dbReference type="Pfam" id="PF12932"/>
    </source>
</evidence>
<evidence type="ECO:0000313" key="13">
    <source>
        <dbReference type="Proteomes" id="UP000501690"/>
    </source>
</evidence>
<keyword evidence="4 8" id="KW-0256">Endoplasmic reticulum</keyword>
<feature type="compositionally biased region" description="Polar residues" evidence="9">
    <location>
        <begin position="1269"/>
        <end position="1278"/>
    </location>
</feature>
<comment type="subcellular location">
    <subcellularLocation>
        <location evidence="1">Endoplasmic reticulum</location>
    </subcellularLocation>
    <subcellularLocation>
        <location evidence="8">Golgi apparatus membrane</location>
    </subcellularLocation>
</comment>
<keyword evidence="6 12" id="KW-0689">Ribosomal protein</keyword>
<feature type="compositionally biased region" description="Basic residues" evidence="9">
    <location>
        <begin position="1442"/>
        <end position="1457"/>
    </location>
</feature>
<evidence type="ECO:0000256" key="3">
    <source>
        <dbReference type="ARBA" id="ARBA00022448"/>
    </source>
</evidence>
<dbReference type="GO" id="GO:0003735">
    <property type="term" value="F:structural constituent of ribosome"/>
    <property type="evidence" value="ECO:0007669"/>
    <property type="project" value="InterPro"/>
</dbReference>
<dbReference type="GO" id="GO:0015031">
    <property type="term" value="P:protein transport"/>
    <property type="evidence" value="ECO:0007669"/>
    <property type="project" value="UniProtKB-KW"/>
</dbReference>
<evidence type="ECO:0000256" key="9">
    <source>
        <dbReference type="SAM" id="MobiDB-lite"/>
    </source>
</evidence>
<accession>A0A4D6L0R8</accession>
<feature type="compositionally biased region" description="Polar residues" evidence="9">
    <location>
        <begin position="1066"/>
        <end position="1079"/>
    </location>
</feature>
<dbReference type="Pfam" id="PF12931">
    <property type="entry name" value="TPR_Sec16"/>
    <property type="match status" value="1"/>
</dbReference>
<feature type="region of interest" description="Disordered" evidence="9">
    <location>
        <begin position="159"/>
        <end position="205"/>
    </location>
</feature>
<feature type="region of interest" description="Disordered" evidence="9">
    <location>
        <begin position="1419"/>
        <end position="1457"/>
    </location>
</feature>
<feature type="compositionally biased region" description="Polar residues" evidence="9">
    <location>
        <begin position="194"/>
        <end position="205"/>
    </location>
</feature>
<sequence>MASNPPLEDQTDEDFFDKLVEDDNEHVNSGHADEDYDNYDDVKAFANLGIHGDAGECRNERKQEERDESGVQLDGGNAREGGFSASSGSFGGDSAMDHGDHGTGLERTSVSDVSKSNGINNSEVKEVGWNSFNVDANRDNGFGSYSDFFGELVEESGRTCNHSNNEEKSGNEIRNDGSNSLSNYEQCQEGKGYDTSQVNKTNGQDLSSSQYWEDLYPGWKYDQNTGQWYMVDEHNANQGSSMANTTANWTTASDAVSEVSYMQQTAQSMVGTLAATNTTESVSCWNQASQGNNGYPEHMVFDPQYPGWYYDMIAQEWRSLETYHSFIQSAGHGQESRRSSTEQNLPNDVNLYREYGQDGNYGSLGAGNQTTDDKWSGSYGIHHHQGQDTHTTEMATRNEDTATSGGNRQYGHSFGSNISINKDQQNNSASFETVSYSKVNHDHGLADQTLERQNSAPSGNVPQHFNYSNTQFDEPNNFSNEYAKSQKPFSYSQAQPSFQDTHQSRAPHVGRSSAGRPPHALVTFGFGGKLVVMKDYSFSSSSYGSQTSVQGSVSVLNVMEVVNGSIDSSSIGSGAGDYFRALSQQSFPGPLVSGSFGNKELYKWIDERIAHSGSTDMDYKKCERLRLLLSLLKIACQHYGKLRSPFGTDTIRKENDTPEAAVAKLFASTKTCGKEFTQYGVLRSHCLQNLPSEAQMRATASEVQNLLVSGKKKEALQYAQEGQLWGPALVLASQLGDQFYVDTVKQMALRQLVSGSPLRTLCLLIAGQPAEVFSPGSSAGGDPNSLNIPQQPTQFGSIDMLGDWEENLAVITANRTKDDELVIIHLGDCLWRETSQIIAAHICYLVAEANFESYSDRARLCLIGADHWKFPRTYASPEAIQRTELYEYSKVLGNSQFILLPFQPYKLIYAYMLAEVGKVSDSLKYCQAVMKCLKTGRAPEVETWKQLVLSLEDRIRTHQQGGYAANLAPAKLVGKLLNFFDSTAHRVVGGLPPPAPSSSSSQGYVHGNGHHQPVTNRVSNSQSTMAMSSLVPSASMEPISDWTADDNKTPKPNRSVSEPDFGRSPRQGTSPEGQGKTTESGGASRFSRFGFGSQLLQKTVELVLRPRPGRQAKLGEKNKFYYDEELKRWVEEGVQPQSEETALPPPPKTSTFQNGSTEYSLKHALKNEGTPPKEGYDLKTKSHEHNPGIPPMPPSSTQFSGRGRVGVRSRYVDTFNPGSGSSTKLFQSSPVKPALAANAKFFVPAHTPSSNEQAMEAITESNHEDSLNNEKPSTSYQSPGVLPRQRFPSMDTIGFQEIMTNGSNSEVPHSRRTASWGGEAINDLFSPTEMGENNTPGESLGMSPSKFVPNDLQEMRRKYAKEKRVDVTKKKKERRVALEKIEGNVLWHGRKREACMCNSITVHKKRGLSKFAKRALRSSKVHGSLARAGKVRGQTPKVAKQDKKKKPRGRAHKRMQYNRRFVTAVVGFGKKRGPNSSEK</sequence>
<dbReference type="GO" id="GO:0070973">
    <property type="term" value="P:protein localization to endoplasmic reticulum exit site"/>
    <property type="evidence" value="ECO:0007669"/>
    <property type="project" value="TreeGrafter"/>
</dbReference>
<evidence type="ECO:0000256" key="4">
    <source>
        <dbReference type="ARBA" id="ARBA00022824"/>
    </source>
</evidence>
<dbReference type="InterPro" id="IPR024340">
    <property type="entry name" value="Sec16_CCD"/>
</dbReference>
<dbReference type="GO" id="GO:1990904">
    <property type="term" value="C:ribonucleoprotein complex"/>
    <property type="evidence" value="ECO:0007669"/>
    <property type="project" value="UniProtKB-KW"/>
</dbReference>
<comment type="similarity">
    <text evidence="2 8">Belongs to the SEC16 family.</text>
</comment>
<dbReference type="PANTHER" id="PTHR13402">
    <property type="entry name" value="RGPR-RELATED"/>
    <property type="match status" value="1"/>
</dbReference>
<feature type="compositionally biased region" description="Basic and acidic residues" evidence="9">
    <location>
        <begin position="95"/>
        <end position="104"/>
    </location>
</feature>
<name>A0A4D6L0R8_VIGUN</name>